<comment type="caution">
    <text evidence="1">The sequence shown here is derived from an EMBL/GenBank/DDBJ whole genome shotgun (WGS) entry which is preliminary data.</text>
</comment>
<organism evidence="1 2">
    <name type="scientific">Periplaneta americana</name>
    <name type="common">American cockroach</name>
    <name type="synonym">Blatta americana</name>
    <dbReference type="NCBI Taxonomy" id="6978"/>
    <lineage>
        <taxon>Eukaryota</taxon>
        <taxon>Metazoa</taxon>
        <taxon>Ecdysozoa</taxon>
        <taxon>Arthropoda</taxon>
        <taxon>Hexapoda</taxon>
        <taxon>Insecta</taxon>
        <taxon>Pterygota</taxon>
        <taxon>Neoptera</taxon>
        <taxon>Polyneoptera</taxon>
        <taxon>Dictyoptera</taxon>
        <taxon>Blattodea</taxon>
        <taxon>Blattoidea</taxon>
        <taxon>Blattidae</taxon>
        <taxon>Blattinae</taxon>
        <taxon>Periplaneta</taxon>
    </lineage>
</organism>
<accession>A0ABQ8SY52</accession>
<dbReference type="Proteomes" id="UP001148838">
    <property type="component" value="Unassembled WGS sequence"/>
</dbReference>
<gene>
    <name evidence="1" type="ORF">ANN_15094</name>
</gene>
<dbReference type="EMBL" id="JAJSOF020000019">
    <property type="protein sequence ID" value="KAJ4439137.1"/>
    <property type="molecule type" value="Genomic_DNA"/>
</dbReference>
<sequence length="125" mass="14415">MSPGSSTESYPAFAHIGLRENRGKKPQPADVRIMRLRLQFKLTDLQCNVTMKLDNPQITQIAYTIINSQQFSHYLQYSSYTEYADIVYVNGLCDGSSLRAVAEYERRFPNRRLPYRRVLTVYGVG</sequence>
<protein>
    <recommendedName>
        <fullName evidence="3">DUF4817 domain-containing protein</fullName>
    </recommendedName>
</protein>
<proteinExistence type="predicted"/>
<name>A0ABQ8SY52_PERAM</name>
<evidence type="ECO:0000313" key="1">
    <source>
        <dbReference type="EMBL" id="KAJ4439137.1"/>
    </source>
</evidence>
<evidence type="ECO:0000313" key="2">
    <source>
        <dbReference type="Proteomes" id="UP001148838"/>
    </source>
</evidence>
<keyword evidence="2" id="KW-1185">Reference proteome</keyword>
<evidence type="ECO:0008006" key="3">
    <source>
        <dbReference type="Google" id="ProtNLM"/>
    </source>
</evidence>
<reference evidence="1 2" key="1">
    <citation type="journal article" date="2022" name="Allergy">
        <title>Genome assembly and annotation of Periplaneta americana reveal a comprehensive cockroach allergen profile.</title>
        <authorList>
            <person name="Wang L."/>
            <person name="Xiong Q."/>
            <person name="Saelim N."/>
            <person name="Wang L."/>
            <person name="Nong W."/>
            <person name="Wan A.T."/>
            <person name="Shi M."/>
            <person name="Liu X."/>
            <person name="Cao Q."/>
            <person name="Hui J.H.L."/>
            <person name="Sookrung N."/>
            <person name="Leung T.F."/>
            <person name="Tungtrongchitr A."/>
            <person name="Tsui S.K.W."/>
        </authorList>
    </citation>
    <scope>NUCLEOTIDE SEQUENCE [LARGE SCALE GENOMIC DNA]</scope>
    <source>
        <strain evidence="1">PWHHKU_190912</strain>
    </source>
</reference>